<reference evidence="2" key="1">
    <citation type="journal article" date="2014" name="Front. Microbiol.">
        <title>High frequency of phylogenetically diverse reductive dehalogenase-homologous genes in deep subseafloor sedimentary metagenomes.</title>
        <authorList>
            <person name="Kawai M."/>
            <person name="Futagami T."/>
            <person name="Toyoda A."/>
            <person name="Takaki Y."/>
            <person name="Nishi S."/>
            <person name="Hori S."/>
            <person name="Arai W."/>
            <person name="Tsubouchi T."/>
            <person name="Morono Y."/>
            <person name="Uchiyama I."/>
            <person name="Ito T."/>
            <person name="Fujiyama A."/>
            <person name="Inagaki F."/>
            <person name="Takami H."/>
        </authorList>
    </citation>
    <scope>NUCLEOTIDE SEQUENCE</scope>
    <source>
        <strain evidence="2">Expedition CK06-06</strain>
    </source>
</reference>
<name>X0YH87_9ZZZZ</name>
<sequence length="93" mass="10480">MVLMHKASKPEDTPKLPVVDCRMCLHYPEPNTTGKSEDLLMKTDNWTHSFCGTDECENKEYTPVNGKTDSVDKGDTDGKEKNKKDTDNIESKS</sequence>
<evidence type="ECO:0000256" key="1">
    <source>
        <dbReference type="SAM" id="MobiDB-lite"/>
    </source>
</evidence>
<evidence type="ECO:0000313" key="2">
    <source>
        <dbReference type="EMBL" id="GAG47948.1"/>
    </source>
</evidence>
<gene>
    <name evidence="2" type="ORF">S01H1_76961</name>
</gene>
<proteinExistence type="predicted"/>
<feature type="compositionally biased region" description="Basic and acidic residues" evidence="1">
    <location>
        <begin position="69"/>
        <end position="93"/>
    </location>
</feature>
<protein>
    <submittedName>
        <fullName evidence="2">Uncharacterized protein</fullName>
    </submittedName>
</protein>
<dbReference type="AlphaFoldDB" id="X0YH87"/>
<feature type="region of interest" description="Disordered" evidence="1">
    <location>
        <begin position="57"/>
        <end position="93"/>
    </location>
</feature>
<organism evidence="2">
    <name type="scientific">marine sediment metagenome</name>
    <dbReference type="NCBI Taxonomy" id="412755"/>
    <lineage>
        <taxon>unclassified sequences</taxon>
        <taxon>metagenomes</taxon>
        <taxon>ecological metagenomes</taxon>
    </lineage>
</organism>
<accession>X0YH87</accession>
<comment type="caution">
    <text evidence="2">The sequence shown here is derived from an EMBL/GenBank/DDBJ whole genome shotgun (WGS) entry which is preliminary data.</text>
</comment>
<dbReference type="EMBL" id="BARS01051704">
    <property type="protein sequence ID" value="GAG47948.1"/>
    <property type="molecule type" value="Genomic_DNA"/>
</dbReference>